<name>A0A834MYF5_VESVU</name>
<dbReference type="Proteomes" id="UP000614350">
    <property type="component" value="Unassembled WGS sequence"/>
</dbReference>
<accession>A0A834MYF5</accession>
<feature type="region of interest" description="Disordered" evidence="1">
    <location>
        <begin position="44"/>
        <end position="95"/>
    </location>
</feature>
<protein>
    <submittedName>
        <fullName evidence="2">Uncharacterized protein</fullName>
    </submittedName>
</protein>
<evidence type="ECO:0000256" key="1">
    <source>
        <dbReference type="SAM" id="MobiDB-lite"/>
    </source>
</evidence>
<dbReference type="AlphaFoldDB" id="A0A834MYF5"/>
<dbReference type="EMBL" id="JACSEA010000011">
    <property type="protein sequence ID" value="KAF7389165.1"/>
    <property type="molecule type" value="Genomic_DNA"/>
</dbReference>
<feature type="region of interest" description="Disordered" evidence="1">
    <location>
        <begin position="1"/>
        <end position="25"/>
    </location>
</feature>
<comment type="caution">
    <text evidence="2">The sequence shown here is derived from an EMBL/GenBank/DDBJ whole genome shotgun (WGS) entry which is preliminary data.</text>
</comment>
<evidence type="ECO:0000313" key="2">
    <source>
        <dbReference type="EMBL" id="KAF7389165.1"/>
    </source>
</evidence>
<organism evidence="2 3">
    <name type="scientific">Vespula vulgaris</name>
    <name type="common">Yellow jacket</name>
    <name type="synonym">Wasp</name>
    <dbReference type="NCBI Taxonomy" id="7454"/>
    <lineage>
        <taxon>Eukaryota</taxon>
        <taxon>Metazoa</taxon>
        <taxon>Ecdysozoa</taxon>
        <taxon>Arthropoda</taxon>
        <taxon>Hexapoda</taxon>
        <taxon>Insecta</taxon>
        <taxon>Pterygota</taxon>
        <taxon>Neoptera</taxon>
        <taxon>Endopterygota</taxon>
        <taxon>Hymenoptera</taxon>
        <taxon>Apocrita</taxon>
        <taxon>Aculeata</taxon>
        <taxon>Vespoidea</taxon>
        <taxon>Vespidae</taxon>
        <taxon>Vespinae</taxon>
        <taxon>Vespula</taxon>
    </lineage>
</organism>
<feature type="compositionally biased region" description="Gly residues" evidence="1">
    <location>
        <begin position="49"/>
        <end position="71"/>
    </location>
</feature>
<proteinExistence type="predicted"/>
<evidence type="ECO:0000313" key="3">
    <source>
        <dbReference type="Proteomes" id="UP000614350"/>
    </source>
</evidence>
<sequence length="101" mass="10444">MSHVVSLINSLQLSSSSSSFHGTSLRFRKQQKRVPVIFIKIRSGYSNEGDGGGGVAGGDGGDGSDGVGGKDGGGREMRNFGNEGYEKGNTSTSVDATVKFL</sequence>
<keyword evidence="3" id="KW-1185">Reference proteome</keyword>
<reference evidence="2" key="1">
    <citation type="journal article" date="2020" name="G3 (Bethesda)">
        <title>High-Quality Assemblies for Three Invasive Social Wasps from the &lt;i&gt;Vespula&lt;/i&gt; Genus.</title>
        <authorList>
            <person name="Harrop T.W.R."/>
            <person name="Guhlin J."/>
            <person name="McLaughlin G.M."/>
            <person name="Permina E."/>
            <person name="Stockwell P."/>
            <person name="Gilligan J."/>
            <person name="Le Lec M.F."/>
            <person name="Gruber M.A.M."/>
            <person name="Quinn O."/>
            <person name="Lovegrove M."/>
            <person name="Duncan E.J."/>
            <person name="Remnant E.J."/>
            <person name="Van Eeckhoven J."/>
            <person name="Graham B."/>
            <person name="Knapp R.A."/>
            <person name="Langford K.W."/>
            <person name="Kronenberg Z."/>
            <person name="Press M.O."/>
            <person name="Eacker S.M."/>
            <person name="Wilson-Rankin E.E."/>
            <person name="Purcell J."/>
            <person name="Lester P.J."/>
            <person name="Dearden P.K."/>
        </authorList>
    </citation>
    <scope>NUCLEOTIDE SEQUENCE</scope>
    <source>
        <strain evidence="2">Marl-1</strain>
    </source>
</reference>
<gene>
    <name evidence="2" type="ORF">HZH66_010302</name>
</gene>